<protein>
    <submittedName>
        <fullName evidence="9">Carbohydrate-responsive element-binding protein</fullName>
    </submittedName>
</protein>
<dbReference type="GO" id="GO:0005634">
    <property type="term" value="C:nucleus"/>
    <property type="evidence" value="ECO:0007669"/>
    <property type="project" value="UniProtKB-SubCell"/>
</dbReference>
<name>A0A0M8ZS15_9HYME</name>
<sequence length="1264" mass="141026">MQAELIYRKPLTMMTTTPSQSFHRPGRKENSGKDSRETIHSGHFMVSDFEAEAQDDEDELAVPVPDEEAAKIAIIASTGLLQERFSSSSSNDKTSQQLSIETSLNKLFQCMSLAYSLVFNAAQSRCILLLHKSTGQNKKKKNTFALDVRCYSKDCPNYDIHGNVVLHLARLRTSAVISVSNPGDWITNETDMWKYSDDAVVMTQRKKICSTTPEQHARKLRLRRSSCRNKEQGNETEIDIAQVESVQRYQAEMEGQDQTEQRDMEVLAHAIDAKLVSSLEVDTPGGISRGKVHSRPMQSSVLSVSFRLDRFLLLLLLTIRQVGSWKILPTTQYVVKVSLKELQGRLLIEIEAGDESTAASFKEEINEQDKRIAVILKQNTLVCQFASPLDVDTHNKPEKLRKYSKCVHKNGACPAVVLEGKYWKRKLAAVTAEYKKWRMFYRNKILGWTNKDGNEMMESMDVLDWGSGLGTTGNFGAGTGNTHGGTSGTPGGESMMVDEDYMDLMTDTLFSTISSNQPIYFPDPREIARGASLADFIQPSLGPLQPNLDDFMDTLEPLQEFLNSKLPPVPEEDDMFRNSTLNANYPDLDLMTPMNQINELSQESAVKNEQTAQQPALAQDEQGSSIQNLQYTAKIYTQPQPEPTNTFRNDITLNENYSTIQQNYEPTSTSQPVREKGRSSRISSRISRVIQQSQQQRNTYQRATQQSQQNSAYQQTSQQPSYAMEIQSVQLAPVQNQVQMTTLNEQPVHANQIAPIAAGHVQNLVTVQQNFGQTNSTVSAQQRNIRPLPPVAPISTKPYKVVQPQQCYKFSALPPQSFNAQQCKFNANNFKTHPSQVVSVSAEQPSQSSILLQCRSSGLDLTTPTVQTTKLLPQPAASNSEKEEVFAVPKYQIKARNRSRSSSSLTTPRMHPPPLVSAASDPALNLNNNVLLAQLLTNNTSGVHTMNMPADNIVPTVTQTATTMKHILPMLPPSASSTQVTTAHHITTPVTVQTSTVQVQSQQQTTCSQQMLLNTNTQAHQPQNSPGSPKDSSNAHSPQGLSLSPLHSPMSIGSPLSPSRSYIKGETERGQYKEQRRVGHIHAEQKRRYNIKNGFDMLHSLIPQLNQNPNTKMSKAAMLQKGADYIRQLRAERNQLKEEMDSLRHQIECLNTSISNCQSMLPATGAPISRHRTSKMKEMFDEYFSILLEPLMTSFNSSVSTSSIEDLYRSTILWVEQHCSLVDLRPGSCSELPNTATDILSDPGRLPEEALAAVNRTERRRSTQ</sequence>
<evidence type="ECO:0000256" key="4">
    <source>
        <dbReference type="ARBA" id="ARBA00023163"/>
    </source>
</evidence>
<feature type="compositionally biased region" description="Polar residues" evidence="7">
    <location>
        <begin position="1017"/>
        <end position="1042"/>
    </location>
</feature>
<feature type="region of interest" description="Disordered" evidence="7">
    <location>
        <begin position="603"/>
        <end position="623"/>
    </location>
</feature>
<dbReference type="FunFam" id="4.10.280.10:FF:000094">
    <property type="entry name" value="Blast:Carbohydrate-responsive element-binding protein"/>
    <property type="match status" value="1"/>
</dbReference>
<dbReference type="GO" id="GO:0046983">
    <property type="term" value="F:protein dimerization activity"/>
    <property type="evidence" value="ECO:0007669"/>
    <property type="project" value="InterPro"/>
</dbReference>
<dbReference type="SMART" id="SM00353">
    <property type="entry name" value="HLH"/>
    <property type="match status" value="1"/>
</dbReference>
<dbReference type="Gene3D" id="4.10.280.10">
    <property type="entry name" value="Helix-loop-helix DNA-binding domain"/>
    <property type="match status" value="1"/>
</dbReference>
<feature type="coiled-coil region" evidence="6">
    <location>
        <begin position="1119"/>
        <end position="1153"/>
    </location>
</feature>
<evidence type="ECO:0000256" key="6">
    <source>
        <dbReference type="SAM" id="Coils"/>
    </source>
</evidence>
<reference evidence="9 10" key="1">
    <citation type="submission" date="2015-07" db="EMBL/GenBank/DDBJ databases">
        <title>The genome of Melipona quadrifasciata.</title>
        <authorList>
            <person name="Pan H."/>
            <person name="Kapheim K."/>
        </authorList>
    </citation>
    <scope>NUCLEOTIDE SEQUENCE [LARGE SCALE GENOMIC DNA]</scope>
    <source>
        <strain evidence="9">0111107301</strain>
        <tissue evidence="9">Whole body</tissue>
    </source>
</reference>
<dbReference type="CDD" id="cd11405">
    <property type="entry name" value="bHLHzip_MLXIP_like"/>
    <property type="match status" value="1"/>
</dbReference>
<dbReference type="PANTHER" id="PTHR15741:SF37">
    <property type="entry name" value="LD38259P"/>
    <property type="match status" value="1"/>
</dbReference>
<dbReference type="PROSITE" id="PS50888">
    <property type="entry name" value="BHLH"/>
    <property type="match status" value="1"/>
</dbReference>
<evidence type="ECO:0000256" key="3">
    <source>
        <dbReference type="ARBA" id="ARBA00023125"/>
    </source>
</evidence>
<feature type="region of interest" description="Disordered" evidence="7">
    <location>
        <begin position="7"/>
        <end position="39"/>
    </location>
</feature>
<evidence type="ECO:0000256" key="7">
    <source>
        <dbReference type="SAM" id="MobiDB-lite"/>
    </source>
</evidence>
<dbReference type="AlphaFoldDB" id="A0A0M8ZS15"/>
<feature type="compositionally biased region" description="Low complexity" evidence="7">
    <location>
        <begin position="680"/>
        <end position="696"/>
    </location>
</feature>
<accession>A0A0M8ZS15</accession>
<dbReference type="STRING" id="166423.A0A0M8ZS15"/>
<evidence type="ECO:0000256" key="5">
    <source>
        <dbReference type="ARBA" id="ARBA00023242"/>
    </source>
</evidence>
<feature type="region of interest" description="Disordered" evidence="7">
    <location>
        <begin position="1017"/>
        <end position="1062"/>
    </location>
</feature>
<keyword evidence="2" id="KW-0805">Transcription regulation</keyword>
<gene>
    <name evidence="9" type="ORF">WN51_03949</name>
</gene>
<evidence type="ECO:0000259" key="8">
    <source>
        <dbReference type="PROSITE" id="PS50888"/>
    </source>
</evidence>
<keyword evidence="5" id="KW-0539">Nucleus</keyword>
<evidence type="ECO:0000256" key="2">
    <source>
        <dbReference type="ARBA" id="ARBA00023015"/>
    </source>
</evidence>
<dbReference type="GO" id="GO:0000978">
    <property type="term" value="F:RNA polymerase II cis-regulatory region sequence-specific DNA binding"/>
    <property type="evidence" value="ECO:0007669"/>
    <property type="project" value="TreeGrafter"/>
</dbReference>
<dbReference type="EMBL" id="KQ435922">
    <property type="protein sequence ID" value="KOX68463.1"/>
    <property type="molecule type" value="Genomic_DNA"/>
</dbReference>
<organism evidence="9 10">
    <name type="scientific">Melipona quadrifasciata</name>
    <dbReference type="NCBI Taxonomy" id="166423"/>
    <lineage>
        <taxon>Eukaryota</taxon>
        <taxon>Metazoa</taxon>
        <taxon>Ecdysozoa</taxon>
        <taxon>Arthropoda</taxon>
        <taxon>Hexapoda</taxon>
        <taxon>Insecta</taxon>
        <taxon>Pterygota</taxon>
        <taxon>Neoptera</taxon>
        <taxon>Endopterygota</taxon>
        <taxon>Hymenoptera</taxon>
        <taxon>Apocrita</taxon>
        <taxon>Aculeata</taxon>
        <taxon>Apoidea</taxon>
        <taxon>Anthophila</taxon>
        <taxon>Apidae</taxon>
        <taxon>Melipona</taxon>
    </lineage>
</organism>
<evidence type="ECO:0000256" key="1">
    <source>
        <dbReference type="ARBA" id="ARBA00004123"/>
    </source>
</evidence>
<feature type="compositionally biased region" description="Basic and acidic residues" evidence="7">
    <location>
        <begin position="27"/>
        <end position="39"/>
    </location>
</feature>
<dbReference type="OrthoDB" id="6022628at2759"/>
<feature type="region of interest" description="Disordered" evidence="7">
    <location>
        <begin position="659"/>
        <end position="719"/>
    </location>
</feature>
<feature type="domain" description="BHLH" evidence="8">
    <location>
        <begin position="1075"/>
        <end position="1129"/>
    </location>
</feature>
<keyword evidence="3" id="KW-0238">DNA-binding</keyword>
<keyword evidence="10" id="KW-1185">Reference proteome</keyword>
<dbReference type="GO" id="GO:0000981">
    <property type="term" value="F:DNA-binding transcription factor activity, RNA polymerase II-specific"/>
    <property type="evidence" value="ECO:0007669"/>
    <property type="project" value="TreeGrafter"/>
</dbReference>
<feature type="compositionally biased region" description="Low complexity" evidence="7">
    <location>
        <begin position="705"/>
        <end position="719"/>
    </location>
</feature>
<dbReference type="PANTHER" id="PTHR15741">
    <property type="entry name" value="BASIC HELIX-LOOP-HELIX ZIP TRANSCRIPTION FACTOR"/>
    <property type="match status" value="1"/>
</dbReference>
<dbReference type="InterPro" id="IPR011598">
    <property type="entry name" value="bHLH_dom"/>
</dbReference>
<feature type="compositionally biased region" description="Polar residues" evidence="7">
    <location>
        <begin position="659"/>
        <end position="672"/>
    </location>
</feature>
<proteinExistence type="predicted"/>
<dbReference type="InterPro" id="IPR052207">
    <property type="entry name" value="Max-like/E-box_TFs"/>
</dbReference>
<dbReference type="Pfam" id="PF00010">
    <property type="entry name" value="HLH"/>
    <property type="match status" value="1"/>
</dbReference>
<dbReference type="SUPFAM" id="SSF47459">
    <property type="entry name" value="HLH, helix-loop-helix DNA-binding domain"/>
    <property type="match status" value="1"/>
</dbReference>
<keyword evidence="4" id="KW-0804">Transcription</keyword>
<feature type="compositionally biased region" description="Polar residues" evidence="7">
    <location>
        <begin position="13"/>
        <end position="22"/>
    </location>
</feature>
<feature type="region of interest" description="Disordered" evidence="7">
    <location>
        <begin position="1235"/>
        <end position="1264"/>
    </location>
</feature>
<dbReference type="Proteomes" id="UP000053105">
    <property type="component" value="Unassembled WGS sequence"/>
</dbReference>
<dbReference type="InterPro" id="IPR036638">
    <property type="entry name" value="HLH_DNA-bd_sf"/>
</dbReference>
<comment type="subcellular location">
    <subcellularLocation>
        <location evidence="1">Nucleus</location>
    </subcellularLocation>
</comment>
<evidence type="ECO:0000313" key="9">
    <source>
        <dbReference type="EMBL" id="KOX68463.1"/>
    </source>
</evidence>
<evidence type="ECO:0000313" key="10">
    <source>
        <dbReference type="Proteomes" id="UP000053105"/>
    </source>
</evidence>
<keyword evidence="6" id="KW-0175">Coiled coil</keyword>